<protein>
    <recommendedName>
        <fullName evidence="4">Ig-like domain-containing protein</fullName>
    </recommendedName>
</protein>
<evidence type="ECO:0000256" key="1">
    <source>
        <dbReference type="SAM" id="SignalP"/>
    </source>
</evidence>
<dbReference type="RefSeq" id="WP_093782162.1">
    <property type="nucleotide sequence ID" value="NZ_FNIE01000001.1"/>
</dbReference>
<dbReference type="Proteomes" id="UP000199341">
    <property type="component" value="Unassembled WGS sequence"/>
</dbReference>
<gene>
    <name evidence="2" type="ORF">SAMN05216259_10140</name>
</gene>
<feature type="chain" id="PRO_5011518363" description="Ig-like domain-containing protein" evidence="1">
    <location>
        <begin position="29"/>
        <end position="121"/>
    </location>
</feature>
<organism evidence="2 3">
    <name type="scientific">Actinacidiphila guanduensis</name>
    <dbReference type="NCBI Taxonomy" id="310781"/>
    <lineage>
        <taxon>Bacteria</taxon>
        <taxon>Bacillati</taxon>
        <taxon>Actinomycetota</taxon>
        <taxon>Actinomycetes</taxon>
        <taxon>Kitasatosporales</taxon>
        <taxon>Streptomycetaceae</taxon>
        <taxon>Actinacidiphila</taxon>
    </lineage>
</organism>
<dbReference type="STRING" id="310781.SAMN05216259_10140"/>
<name>A0A1G9UXV8_9ACTN</name>
<dbReference type="AlphaFoldDB" id="A0A1G9UXV8"/>
<feature type="signal peptide" evidence="1">
    <location>
        <begin position="1"/>
        <end position="28"/>
    </location>
</feature>
<reference evidence="2 3" key="1">
    <citation type="submission" date="2016-10" db="EMBL/GenBank/DDBJ databases">
        <authorList>
            <person name="de Groot N.N."/>
        </authorList>
    </citation>
    <scope>NUCLEOTIDE SEQUENCE [LARGE SCALE GENOMIC DNA]</scope>
    <source>
        <strain evidence="2 3">CGMCC 4.2022</strain>
    </source>
</reference>
<proteinExistence type="predicted"/>
<dbReference type="EMBL" id="FNIE01000001">
    <property type="protein sequence ID" value="SDM64700.1"/>
    <property type="molecule type" value="Genomic_DNA"/>
</dbReference>
<sequence length="121" mass="13208">MLRTITTAVATGTLLAALGVATTGTAHAAPQAYPKAYLHTTVTQWTHWTPDANTSSHAGTLYAGTNYFYCHIQGATYGVNGRYSATWLLTDDDSGNRNVYVSDLNLTEDDWINEYHYLGPC</sequence>
<dbReference type="OrthoDB" id="3873696at2"/>
<keyword evidence="1" id="KW-0732">Signal</keyword>
<evidence type="ECO:0000313" key="3">
    <source>
        <dbReference type="Proteomes" id="UP000199341"/>
    </source>
</evidence>
<evidence type="ECO:0008006" key="4">
    <source>
        <dbReference type="Google" id="ProtNLM"/>
    </source>
</evidence>
<accession>A0A1G9UXV8</accession>
<evidence type="ECO:0000313" key="2">
    <source>
        <dbReference type="EMBL" id="SDM64700.1"/>
    </source>
</evidence>
<keyword evidence="3" id="KW-1185">Reference proteome</keyword>